<dbReference type="PaxDb" id="65489-OBART01G08180.1"/>
<reference evidence="2" key="2">
    <citation type="submission" date="2015-03" db="UniProtKB">
        <authorList>
            <consortium name="EnsemblPlants"/>
        </authorList>
    </citation>
    <scope>IDENTIFICATION</scope>
</reference>
<feature type="region of interest" description="Disordered" evidence="1">
    <location>
        <begin position="121"/>
        <end position="141"/>
    </location>
</feature>
<feature type="compositionally biased region" description="Basic residues" evidence="1">
    <location>
        <begin position="80"/>
        <end position="92"/>
    </location>
</feature>
<dbReference type="HOGENOM" id="CLU_1706974_0_0_1"/>
<dbReference type="AlphaFoldDB" id="A0A0D3ELD4"/>
<evidence type="ECO:0000313" key="3">
    <source>
        <dbReference type="Proteomes" id="UP000026960"/>
    </source>
</evidence>
<dbReference type="EnsemblPlants" id="OBART01G08180.1">
    <property type="protein sequence ID" value="OBART01G08180.1"/>
    <property type="gene ID" value="OBART01G08180"/>
</dbReference>
<keyword evidence="3" id="KW-1185">Reference proteome</keyword>
<name>A0A0D3ELD4_9ORYZ</name>
<protein>
    <submittedName>
        <fullName evidence="2">Uncharacterized protein</fullName>
    </submittedName>
</protein>
<dbReference type="Proteomes" id="UP000026960">
    <property type="component" value="Chromosome 1"/>
</dbReference>
<proteinExistence type="predicted"/>
<sequence length="154" mass="16366">MRELETGAFWPRLVGSRGLRVISSSNLTAYPVSAHERIARLALQPDHLAPAPPPALGAAARPSSSSAQSCPATSALPSAARHRSARTPRLHGRAMPSTALAASVAYADLAPPRLRGCCAVPGEVDGKGKTRKEKEKTKEREGAIRAFRKISHLF</sequence>
<feature type="compositionally biased region" description="Low complexity" evidence="1">
    <location>
        <begin position="56"/>
        <end position="75"/>
    </location>
</feature>
<organism evidence="2">
    <name type="scientific">Oryza barthii</name>
    <dbReference type="NCBI Taxonomy" id="65489"/>
    <lineage>
        <taxon>Eukaryota</taxon>
        <taxon>Viridiplantae</taxon>
        <taxon>Streptophyta</taxon>
        <taxon>Embryophyta</taxon>
        <taxon>Tracheophyta</taxon>
        <taxon>Spermatophyta</taxon>
        <taxon>Magnoliopsida</taxon>
        <taxon>Liliopsida</taxon>
        <taxon>Poales</taxon>
        <taxon>Poaceae</taxon>
        <taxon>BOP clade</taxon>
        <taxon>Oryzoideae</taxon>
        <taxon>Oryzeae</taxon>
        <taxon>Oryzinae</taxon>
        <taxon>Oryza</taxon>
    </lineage>
</organism>
<dbReference type="Gramene" id="OBART01G08180.1">
    <property type="protein sequence ID" value="OBART01G08180.1"/>
    <property type="gene ID" value="OBART01G08180"/>
</dbReference>
<evidence type="ECO:0000313" key="2">
    <source>
        <dbReference type="EnsemblPlants" id="OBART01G08180.1"/>
    </source>
</evidence>
<feature type="region of interest" description="Disordered" evidence="1">
    <location>
        <begin position="47"/>
        <end position="94"/>
    </location>
</feature>
<feature type="compositionally biased region" description="Basic and acidic residues" evidence="1">
    <location>
        <begin position="124"/>
        <end position="141"/>
    </location>
</feature>
<reference evidence="2" key="1">
    <citation type="journal article" date="2009" name="Rice">
        <title>De Novo Next Generation Sequencing of Plant Genomes.</title>
        <authorList>
            <person name="Rounsley S."/>
            <person name="Marri P.R."/>
            <person name="Yu Y."/>
            <person name="He R."/>
            <person name="Sisneros N."/>
            <person name="Goicoechea J.L."/>
            <person name="Lee S.J."/>
            <person name="Angelova A."/>
            <person name="Kudrna D."/>
            <person name="Luo M."/>
            <person name="Affourtit J."/>
            <person name="Desany B."/>
            <person name="Knight J."/>
            <person name="Niazi F."/>
            <person name="Egholm M."/>
            <person name="Wing R.A."/>
        </authorList>
    </citation>
    <scope>NUCLEOTIDE SEQUENCE [LARGE SCALE GENOMIC DNA]</scope>
    <source>
        <strain evidence="2">cv. IRGC 105608</strain>
    </source>
</reference>
<evidence type="ECO:0000256" key="1">
    <source>
        <dbReference type="SAM" id="MobiDB-lite"/>
    </source>
</evidence>
<accession>A0A0D3ELD4</accession>